<dbReference type="RefSeq" id="WP_110885284.1">
    <property type="nucleotide sequence ID" value="NZ_QJSX01000002.1"/>
</dbReference>
<evidence type="ECO:0000313" key="3">
    <source>
        <dbReference type="Proteomes" id="UP000248326"/>
    </source>
</evidence>
<keyword evidence="3" id="KW-1185">Reference proteome</keyword>
<reference evidence="2 3" key="1">
    <citation type="submission" date="2018-06" db="EMBL/GenBank/DDBJ databases">
        <title>Genomic Encyclopedia of Type Strains, Phase IV (KMG-IV): sequencing the most valuable type-strain genomes for metagenomic binning, comparative biology and taxonomic classification.</title>
        <authorList>
            <person name="Goeker M."/>
        </authorList>
    </citation>
    <scope>NUCLEOTIDE SEQUENCE [LARGE SCALE GENOMIC DNA]</scope>
    <source>
        <strain evidence="2 3">DSM 18048</strain>
    </source>
</reference>
<feature type="signal peptide" evidence="1">
    <location>
        <begin position="1"/>
        <end position="22"/>
    </location>
</feature>
<comment type="caution">
    <text evidence="2">The sequence shown here is derived from an EMBL/GenBank/DDBJ whole genome shotgun (WGS) entry which is preliminary data.</text>
</comment>
<sequence length="159" mass="16251">MKRAALLLVLVPLAACAPRPTAAPKTFETYVLEGEGRGTFTSAKYRVVLNVDKTANVAAGVFENVSAGDNYRVTGQFIPTKAGGELDLTLSQSANANVGVDAGLGASLLGRALGASAGASANAAFGRSAQLTGSLVNESFSGKLRTVTANYSVSLKRVE</sequence>
<accession>A0A318SBJ0</accession>
<evidence type="ECO:0000313" key="2">
    <source>
        <dbReference type="EMBL" id="PYE55724.1"/>
    </source>
</evidence>
<dbReference type="EMBL" id="QJSX01000002">
    <property type="protein sequence ID" value="PYE55724.1"/>
    <property type="molecule type" value="Genomic_DNA"/>
</dbReference>
<protein>
    <submittedName>
        <fullName evidence="2">Uncharacterized protein</fullName>
    </submittedName>
</protein>
<feature type="chain" id="PRO_5016440313" evidence="1">
    <location>
        <begin position="23"/>
        <end position="159"/>
    </location>
</feature>
<dbReference type="AlphaFoldDB" id="A0A318SBJ0"/>
<dbReference type="OrthoDB" id="9828301at2"/>
<organism evidence="2 3">
    <name type="scientific">Deinococcus yavapaiensis KR-236</name>
    <dbReference type="NCBI Taxonomy" id="694435"/>
    <lineage>
        <taxon>Bacteria</taxon>
        <taxon>Thermotogati</taxon>
        <taxon>Deinococcota</taxon>
        <taxon>Deinococci</taxon>
        <taxon>Deinococcales</taxon>
        <taxon>Deinococcaceae</taxon>
        <taxon>Deinococcus</taxon>
    </lineage>
</organism>
<evidence type="ECO:0000256" key="1">
    <source>
        <dbReference type="SAM" id="SignalP"/>
    </source>
</evidence>
<name>A0A318SBJ0_9DEIO</name>
<dbReference type="Proteomes" id="UP000248326">
    <property type="component" value="Unassembled WGS sequence"/>
</dbReference>
<proteinExistence type="predicted"/>
<keyword evidence="1" id="KW-0732">Signal</keyword>
<gene>
    <name evidence="2" type="ORF">DES52_10287</name>
</gene>